<gene>
    <name evidence="2" type="ORF">Sjap_018380</name>
</gene>
<dbReference type="Proteomes" id="UP001417504">
    <property type="component" value="Unassembled WGS sequence"/>
</dbReference>
<dbReference type="EMBL" id="JBBNAE010000007">
    <property type="protein sequence ID" value="KAK9110320.1"/>
    <property type="molecule type" value="Genomic_DNA"/>
</dbReference>
<protein>
    <submittedName>
        <fullName evidence="2">Uncharacterized protein</fullName>
    </submittedName>
</protein>
<comment type="caution">
    <text evidence="2">The sequence shown here is derived from an EMBL/GenBank/DDBJ whole genome shotgun (WGS) entry which is preliminary data.</text>
</comment>
<feature type="transmembrane region" description="Helical" evidence="1">
    <location>
        <begin position="48"/>
        <end position="73"/>
    </location>
</feature>
<evidence type="ECO:0000256" key="1">
    <source>
        <dbReference type="SAM" id="Phobius"/>
    </source>
</evidence>
<keyword evidence="1" id="KW-1133">Transmembrane helix</keyword>
<keyword evidence="1" id="KW-0812">Transmembrane</keyword>
<keyword evidence="3" id="KW-1185">Reference proteome</keyword>
<reference evidence="2 3" key="1">
    <citation type="submission" date="2024-01" db="EMBL/GenBank/DDBJ databases">
        <title>Genome assemblies of Stephania.</title>
        <authorList>
            <person name="Yang L."/>
        </authorList>
    </citation>
    <scope>NUCLEOTIDE SEQUENCE [LARGE SCALE GENOMIC DNA]</scope>
    <source>
        <strain evidence="2">QJT</strain>
        <tissue evidence="2">Leaf</tissue>
    </source>
</reference>
<name>A0AAP0NLG9_9MAGN</name>
<dbReference type="AlphaFoldDB" id="A0AAP0NLG9"/>
<proteinExistence type="predicted"/>
<evidence type="ECO:0000313" key="2">
    <source>
        <dbReference type="EMBL" id="KAK9110320.1"/>
    </source>
</evidence>
<sequence length="78" mass="8895">MIRGSGNDGRTMKIATARMIQNHGLHIMSKRIEYATFHISSARRKQRFGVAHCLVIISINLRLHVGILIHHLLFLHVS</sequence>
<evidence type="ECO:0000313" key="3">
    <source>
        <dbReference type="Proteomes" id="UP001417504"/>
    </source>
</evidence>
<organism evidence="2 3">
    <name type="scientific">Stephania japonica</name>
    <dbReference type="NCBI Taxonomy" id="461633"/>
    <lineage>
        <taxon>Eukaryota</taxon>
        <taxon>Viridiplantae</taxon>
        <taxon>Streptophyta</taxon>
        <taxon>Embryophyta</taxon>
        <taxon>Tracheophyta</taxon>
        <taxon>Spermatophyta</taxon>
        <taxon>Magnoliopsida</taxon>
        <taxon>Ranunculales</taxon>
        <taxon>Menispermaceae</taxon>
        <taxon>Menispermoideae</taxon>
        <taxon>Cissampelideae</taxon>
        <taxon>Stephania</taxon>
    </lineage>
</organism>
<keyword evidence="1" id="KW-0472">Membrane</keyword>
<accession>A0AAP0NLG9</accession>